<name>A0A7D5KH73_9EURY</name>
<dbReference type="KEGG" id="halg:HUG10_15695"/>
<dbReference type="GO" id="GO:0016020">
    <property type="term" value="C:membrane"/>
    <property type="evidence" value="ECO:0007669"/>
    <property type="project" value="UniProtKB-SubCell"/>
</dbReference>
<evidence type="ECO:0000256" key="4">
    <source>
        <dbReference type="ARBA" id="ARBA00023136"/>
    </source>
</evidence>
<evidence type="ECO:0000256" key="3">
    <source>
        <dbReference type="ARBA" id="ARBA00022989"/>
    </source>
</evidence>
<dbReference type="Proteomes" id="UP000509750">
    <property type="component" value="Chromosome"/>
</dbReference>
<sequence length="128" mass="14160">MPPSRLGRALYAGVLAYTAVENFQELEGRIEYARAKDVPLPDVLVPLASGMFLLGSVGVLLWRAPRLAAAAMVAWFVGITPTMHDFWNHDDETRQTEQVQFLKNTALLGAALMLLVRAFSEDEPDETT</sequence>
<gene>
    <name evidence="6" type="ORF">HUG10_15695</name>
</gene>
<comment type="subcellular location">
    <subcellularLocation>
        <location evidence="1">Membrane</location>
        <topology evidence="1">Multi-pass membrane protein</topology>
    </subcellularLocation>
</comment>
<dbReference type="AlphaFoldDB" id="A0A7D5KH73"/>
<protein>
    <submittedName>
        <fullName evidence="6">DoxX family protein</fullName>
    </submittedName>
</protein>
<evidence type="ECO:0000256" key="5">
    <source>
        <dbReference type="SAM" id="Phobius"/>
    </source>
</evidence>
<keyword evidence="3 5" id="KW-1133">Transmembrane helix</keyword>
<dbReference type="RefSeq" id="WP_179170470.1">
    <property type="nucleotide sequence ID" value="NZ_CP058529.1"/>
</dbReference>
<feature type="transmembrane region" description="Helical" evidence="5">
    <location>
        <begin position="43"/>
        <end position="62"/>
    </location>
</feature>
<evidence type="ECO:0000313" key="7">
    <source>
        <dbReference type="Proteomes" id="UP000509750"/>
    </source>
</evidence>
<evidence type="ECO:0000256" key="1">
    <source>
        <dbReference type="ARBA" id="ARBA00004141"/>
    </source>
</evidence>
<reference evidence="6 7" key="1">
    <citation type="submission" date="2020-07" db="EMBL/GenBank/DDBJ databases">
        <title>Gai3-2, isolated from salt lake.</title>
        <authorList>
            <person name="Cui H."/>
            <person name="Shi X."/>
        </authorList>
    </citation>
    <scope>NUCLEOTIDE SEQUENCE [LARGE SCALE GENOMIC DNA]</scope>
    <source>
        <strain evidence="6 7">Gai3-2</strain>
    </source>
</reference>
<organism evidence="6 7">
    <name type="scientific">Halorarum halophilum</name>
    <dbReference type="NCBI Taxonomy" id="2743090"/>
    <lineage>
        <taxon>Archaea</taxon>
        <taxon>Methanobacteriati</taxon>
        <taxon>Methanobacteriota</taxon>
        <taxon>Stenosarchaea group</taxon>
        <taxon>Halobacteria</taxon>
        <taxon>Halobacteriales</taxon>
        <taxon>Haloferacaceae</taxon>
        <taxon>Halorarum</taxon>
    </lineage>
</organism>
<dbReference type="GeneID" id="56030306"/>
<keyword evidence="4 5" id="KW-0472">Membrane</keyword>
<dbReference type="OrthoDB" id="340328at2157"/>
<dbReference type="InterPro" id="IPR032808">
    <property type="entry name" value="DoxX"/>
</dbReference>
<evidence type="ECO:0000313" key="6">
    <source>
        <dbReference type="EMBL" id="QLG28896.1"/>
    </source>
</evidence>
<dbReference type="EMBL" id="CP058529">
    <property type="protein sequence ID" value="QLG28896.1"/>
    <property type="molecule type" value="Genomic_DNA"/>
</dbReference>
<keyword evidence="7" id="KW-1185">Reference proteome</keyword>
<dbReference type="Pfam" id="PF07681">
    <property type="entry name" value="DoxX"/>
    <property type="match status" value="1"/>
</dbReference>
<keyword evidence="2 5" id="KW-0812">Transmembrane</keyword>
<evidence type="ECO:0000256" key="2">
    <source>
        <dbReference type="ARBA" id="ARBA00022692"/>
    </source>
</evidence>
<proteinExistence type="predicted"/>
<accession>A0A7D5KH73</accession>